<gene>
    <name evidence="1" type="ORF">D1Y85_16545</name>
</gene>
<dbReference type="AlphaFoldDB" id="A0A3N6MT43"/>
<accession>A0A3N6MT43</accession>
<protein>
    <submittedName>
        <fullName evidence="1">Uncharacterized protein</fullName>
    </submittedName>
</protein>
<dbReference type="RefSeq" id="WP_124152149.1">
    <property type="nucleotide sequence ID" value="NZ_RQIS01000011.1"/>
</dbReference>
<proteinExistence type="predicted"/>
<name>A0A3N6MT43_9BURK</name>
<evidence type="ECO:0000313" key="2">
    <source>
        <dbReference type="Proteomes" id="UP000272778"/>
    </source>
</evidence>
<dbReference type="OrthoDB" id="143284at2"/>
<comment type="caution">
    <text evidence="1">The sequence shown here is derived from an EMBL/GenBank/DDBJ whole genome shotgun (WGS) entry which is preliminary data.</text>
</comment>
<dbReference type="Proteomes" id="UP000272778">
    <property type="component" value="Unassembled WGS sequence"/>
</dbReference>
<evidence type="ECO:0000313" key="1">
    <source>
        <dbReference type="EMBL" id="RQH05015.1"/>
    </source>
</evidence>
<dbReference type="Gene3D" id="3.30.420.40">
    <property type="match status" value="1"/>
</dbReference>
<reference evidence="1 2" key="1">
    <citation type="submission" date="2018-11" db="EMBL/GenBank/DDBJ databases">
        <title>Paraburkholderia sp. DHOA04, isolated from soil.</title>
        <authorList>
            <person name="Gao Z.-H."/>
            <person name="Qiu L.-H."/>
            <person name="Fu J.-C."/>
        </authorList>
    </citation>
    <scope>NUCLEOTIDE SEQUENCE [LARGE SCALE GENOMIC DNA]</scope>
    <source>
        <strain evidence="1 2">DHOA04</strain>
    </source>
</reference>
<keyword evidence="2" id="KW-1185">Reference proteome</keyword>
<sequence>MIDVGYYSVDVLHVRGLTLEHAHGFGLEAGISKIYRTVADTIAQHLRKPISNLDQLEHCLHTKTPYTVYD</sequence>
<dbReference type="EMBL" id="RQIS01000011">
    <property type="protein sequence ID" value="RQH05015.1"/>
    <property type="molecule type" value="Genomic_DNA"/>
</dbReference>
<organism evidence="1 2">
    <name type="scientific">Paraburkholderia dinghuensis</name>
    <dbReference type="NCBI Taxonomy" id="2305225"/>
    <lineage>
        <taxon>Bacteria</taxon>
        <taxon>Pseudomonadati</taxon>
        <taxon>Pseudomonadota</taxon>
        <taxon>Betaproteobacteria</taxon>
        <taxon>Burkholderiales</taxon>
        <taxon>Burkholderiaceae</taxon>
        <taxon>Paraburkholderia</taxon>
    </lineage>
</organism>